<dbReference type="SMART" id="SM01008">
    <property type="entry name" value="Ald_Xan_dh_C"/>
    <property type="match status" value="1"/>
</dbReference>
<dbReference type="InterPro" id="IPR036884">
    <property type="entry name" value="2Fe-2S-bd_dom_sf"/>
</dbReference>
<dbReference type="SUPFAM" id="SSF54665">
    <property type="entry name" value="CO dehydrogenase molybdoprotein N-domain-like"/>
    <property type="match status" value="1"/>
</dbReference>
<comment type="similarity">
    <text evidence="1">Belongs to the xanthine dehydrogenase family.</text>
</comment>
<evidence type="ECO:0000259" key="5">
    <source>
        <dbReference type="PROSITE" id="PS51085"/>
    </source>
</evidence>
<accession>A0A6L8VDV8</accession>
<dbReference type="SUPFAM" id="SSF47741">
    <property type="entry name" value="CO dehydrogenase ISP C-domain like"/>
    <property type="match status" value="1"/>
</dbReference>
<dbReference type="Pfam" id="PF00111">
    <property type="entry name" value="Fer2"/>
    <property type="match status" value="1"/>
</dbReference>
<organism evidence="6 7">
    <name type="scientific">Frigidibacter albus</name>
    <dbReference type="NCBI Taxonomy" id="1465486"/>
    <lineage>
        <taxon>Bacteria</taxon>
        <taxon>Pseudomonadati</taxon>
        <taxon>Pseudomonadota</taxon>
        <taxon>Alphaproteobacteria</taxon>
        <taxon>Rhodobacterales</taxon>
        <taxon>Paracoccaceae</taxon>
        <taxon>Frigidibacter</taxon>
    </lineage>
</organism>
<dbReference type="InterPro" id="IPR000674">
    <property type="entry name" value="Ald_Oxase/Xan_DH_a/b"/>
</dbReference>
<dbReference type="RefSeq" id="WP_161344153.1">
    <property type="nucleotide sequence ID" value="NZ_BMGW01000003.1"/>
</dbReference>
<dbReference type="Pfam" id="PF20256">
    <property type="entry name" value="MoCoBD_2"/>
    <property type="match status" value="1"/>
</dbReference>
<sequence length="915" mass="94930">MNQPGRFATLTVNGRAIAATGDPARRLSDFLREEAGLRGTKSGCDAGDCGACTVIADGAAVCACLMPVGRLAGARVTTVEGLADAPGEAGTLSRLQSAFLRHGAAQCGICTPGMLTAAAALLAKKPRPTEAEAEVALGGVLCRCTGYRKILAAVCDAWREDVPEAPLAPGAAVGARVRRLDGVPKVTGADRFGADEWPEGALLLKAVRSPHFHAGFHFGDISAWKAARPGVAAIFTAADIPGRNRFGVIPAFADQPALAEGTARLRGEAVALVAFEPGAEPDLTDFPVTWQPLPYLLDPAEAEAEGAQLVHQGRPGNHLITGRVRRGDAAAALAASTHVVQGSMETAFVEHAYIEPEAGSAWMEGEVLCIRACTQAPVMDRDETAAILGLPPERVRVLPTAVGGGFGSKLDVSLQPLLGLAVLKTGRPARMVYTRAESMTSTTKRHPARITAQIGCDADGHVTALSFDGLFDTGAYASWGPTVANRVPVHATGPYRTPAVLARARAIHTHGPSGGAFRGFGVPQAALAQETLYDQLADLAGIDRLEFRLRNAFVEGDATATGQVLHGTGIHDCLTALAPHWTRALAEAAAANAAPGHLRRGVGVASCWYGCGNTSLPNPSTIRLGLTPEGTLVLHQGAMDIGQGANTVITQICADALGLPVEAFTLVGPDTFLTPDAGKTSASRQTYVSGRAAQAAGAALRAQILRLAGLNGAASLRLEAAAVVVEGETSHRVDLAALPPNPHGYALMAEETYDPPTAPLDADGQGTPYAVYGYGAQMVELEVDTELGTVRLLKITAAHDLGRVINPTLAEGQTEGGIAQGIGLALMEEYIPGRTENLHDYLIPTIGDVPPIESLLIERADPEGPFGAKGLGEHVLIPTAPAILNAVRHATGVTITRVPLLPHRLRAAILAKGAP</sequence>
<evidence type="ECO:0000313" key="7">
    <source>
        <dbReference type="Proteomes" id="UP000477083"/>
    </source>
</evidence>
<dbReference type="Gene3D" id="1.10.150.120">
    <property type="entry name" value="[2Fe-2S]-binding domain"/>
    <property type="match status" value="1"/>
</dbReference>
<name>A0A6L8VDV8_9RHOB</name>
<dbReference type="Proteomes" id="UP000477083">
    <property type="component" value="Unassembled WGS sequence"/>
</dbReference>
<comment type="caution">
    <text evidence="6">The sequence shown here is derived from an EMBL/GenBank/DDBJ whole genome shotgun (WGS) entry which is preliminary data.</text>
</comment>
<dbReference type="InterPro" id="IPR006058">
    <property type="entry name" value="2Fe2S_fd_BS"/>
</dbReference>
<dbReference type="CDD" id="cd00207">
    <property type="entry name" value="fer2"/>
    <property type="match status" value="1"/>
</dbReference>
<keyword evidence="3" id="KW-0560">Oxidoreductase</keyword>
<evidence type="ECO:0000256" key="1">
    <source>
        <dbReference type="ARBA" id="ARBA00006849"/>
    </source>
</evidence>
<dbReference type="InterPro" id="IPR002888">
    <property type="entry name" value="2Fe-2S-bd"/>
</dbReference>
<evidence type="ECO:0000256" key="4">
    <source>
        <dbReference type="ARBA" id="ARBA00023004"/>
    </source>
</evidence>
<dbReference type="InterPro" id="IPR046867">
    <property type="entry name" value="AldOxase/xan_DH_MoCoBD2"/>
</dbReference>
<dbReference type="InterPro" id="IPR037165">
    <property type="entry name" value="AldOxase/xan_DH_Mopterin-bd_sf"/>
</dbReference>
<dbReference type="OrthoDB" id="9763985at2"/>
<keyword evidence="4" id="KW-0408">Iron</keyword>
<dbReference type="InterPro" id="IPR016208">
    <property type="entry name" value="Ald_Oxase/xanthine_DH-like"/>
</dbReference>
<dbReference type="EMBL" id="WWNR01000003">
    <property type="protein sequence ID" value="MZQ88485.1"/>
    <property type="molecule type" value="Genomic_DNA"/>
</dbReference>
<keyword evidence="2" id="KW-0479">Metal-binding</keyword>
<dbReference type="InterPro" id="IPR012675">
    <property type="entry name" value="Beta-grasp_dom_sf"/>
</dbReference>
<reference evidence="6 7" key="1">
    <citation type="submission" date="2020-01" db="EMBL/GenBank/DDBJ databases">
        <title>Frigidibacter albus SP32T (=CGMCC 1.13995T).</title>
        <authorList>
            <person name="Liao X."/>
        </authorList>
    </citation>
    <scope>NUCLEOTIDE SEQUENCE [LARGE SCALE GENOMIC DNA]</scope>
    <source>
        <strain evidence="6 7">SP32</strain>
    </source>
</reference>
<dbReference type="PANTHER" id="PTHR11908">
    <property type="entry name" value="XANTHINE DEHYDROGENASE"/>
    <property type="match status" value="1"/>
</dbReference>
<evidence type="ECO:0000313" key="6">
    <source>
        <dbReference type="EMBL" id="MZQ88485.1"/>
    </source>
</evidence>
<feature type="domain" description="2Fe-2S ferredoxin-type" evidence="5">
    <location>
        <begin position="6"/>
        <end position="82"/>
    </location>
</feature>
<dbReference type="GO" id="GO:0005506">
    <property type="term" value="F:iron ion binding"/>
    <property type="evidence" value="ECO:0007669"/>
    <property type="project" value="InterPro"/>
</dbReference>
<dbReference type="Pfam" id="PF01315">
    <property type="entry name" value="Ald_Xan_dh_C"/>
    <property type="match status" value="1"/>
</dbReference>
<evidence type="ECO:0000256" key="2">
    <source>
        <dbReference type="ARBA" id="ARBA00022723"/>
    </source>
</evidence>
<dbReference type="GO" id="GO:0051537">
    <property type="term" value="F:2 iron, 2 sulfur cluster binding"/>
    <property type="evidence" value="ECO:0007669"/>
    <property type="project" value="InterPro"/>
</dbReference>
<dbReference type="InterPro" id="IPR001041">
    <property type="entry name" value="2Fe-2S_ferredoxin-type"/>
</dbReference>
<dbReference type="PROSITE" id="PS00197">
    <property type="entry name" value="2FE2S_FER_1"/>
    <property type="match status" value="1"/>
</dbReference>
<dbReference type="GO" id="GO:0016491">
    <property type="term" value="F:oxidoreductase activity"/>
    <property type="evidence" value="ECO:0007669"/>
    <property type="project" value="UniProtKB-KW"/>
</dbReference>
<dbReference type="Gene3D" id="3.10.20.30">
    <property type="match status" value="1"/>
</dbReference>
<dbReference type="Pfam" id="PF01799">
    <property type="entry name" value="Fer2_2"/>
    <property type="match status" value="1"/>
</dbReference>
<dbReference type="Gene3D" id="3.90.1170.50">
    <property type="entry name" value="Aldehyde oxidase/xanthine dehydrogenase, a/b hammerhead"/>
    <property type="match status" value="1"/>
</dbReference>
<dbReference type="InterPro" id="IPR036010">
    <property type="entry name" value="2Fe-2S_ferredoxin-like_sf"/>
</dbReference>
<proteinExistence type="inferred from homology"/>
<dbReference type="PANTHER" id="PTHR11908:SF157">
    <property type="entry name" value="XANTHINE DEHYDROGENASE SUBUNIT D-RELATED"/>
    <property type="match status" value="1"/>
</dbReference>
<gene>
    <name evidence="6" type="ORF">GS660_05170</name>
</gene>
<dbReference type="Gene3D" id="3.30.365.10">
    <property type="entry name" value="Aldehyde oxidase/xanthine dehydrogenase, molybdopterin binding domain"/>
    <property type="match status" value="4"/>
</dbReference>
<evidence type="ECO:0000256" key="3">
    <source>
        <dbReference type="ARBA" id="ARBA00023002"/>
    </source>
</evidence>
<dbReference type="Pfam" id="PF02738">
    <property type="entry name" value="MoCoBD_1"/>
    <property type="match status" value="1"/>
</dbReference>
<dbReference type="PROSITE" id="PS51085">
    <property type="entry name" value="2FE2S_FER_2"/>
    <property type="match status" value="1"/>
</dbReference>
<dbReference type="InterPro" id="IPR008274">
    <property type="entry name" value="AldOxase/xan_DH_MoCoBD1"/>
</dbReference>
<dbReference type="AlphaFoldDB" id="A0A6L8VDV8"/>
<dbReference type="SUPFAM" id="SSF56003">
    <property type="entry name" value="Molybdenum cofactor-binding domain"/>
    <property type="match status" value="1"/>
</dbReference>
<keyword evidence="7" id="KW-1185">Reference proteome</keyword>
<protein>
    <submittedName>
        <fullName evidence="6">Molybdopterin-dependent oxidoreductase</fullName>
    </submittedName>
</protein>
<dbReference type="SUPFAM" id="SSF54292">
    <property type="entry name" value="2Fe-2S ferredoxin-like"/>
    <property type="match status" value="1"/>
</dbReference>
<dbReference type="InterPro" id="IPR036856">
    <property type="entry name" value="Ald_Oxase/Xan_DH_a/b_sf"/>
</dbReference>